<evidence type="ECO:0000313" key="3">
    <source>
        <dbReference type="EMBL" id="MFK7048550.1"/>
    </source>
</evidence>
<dbReference type="PROSITE" id="PS50943">
    <property type="entry name" value="HTH_CROC1"/>
    <property type="match status" value="1"/>
</dbReference>
<dbReference type="Pfam" id="PF01381">
    <property type="entry name" value="HTH_3"/>
    <property type="match status" value="1"/>
</dbReference>
<evidence type="ECO:0000256" key="1">
    <source>
        <dbReference type="ARBA" id="ARBA00023125"/>
    </source>
</evidence>
<dbReference type="PANTHER" id="PTHR46558:SF11">
    <property type="entry name" value="HTH-TYPE TRANSCRIPTIONAL REGULATOR XRE"/>
    <property type="match status" value="1"/>
</dbReference>
<dbReference type="CDD" id="cd00093">
    <property type="entry name" value="HTH_XRE"/>
    <property type="match status" value="1"/>
</dbReference>
<organism evidence="4 5">
    <name type="scientific">Flavobacterium davisii</name>
    <dbReference type="NCBI Taxonomy" id="2906077"/>
    <lineage>
        <taxon>Bacteria</taxon>
        <taxon>Pseudomonadati</taxon>
        <taxon>Bacteroidota</taxon>
        <taxon>Flavobacteriia</taxon>
        <taxon>Flavobacteriales</taxon>
        <taxon>Flavobacteriaceae</taxon>
        <taxon>Flavobacterium</taxon>
    </lineage>
</organism>
<name>A0A246GEV2_9FLAO</name>
<reference evidence="3 6" key="2">
    <citation type="submission" date="2024-02" db="EMBL/GenBank/DDBJ databases">
        <title>Comparative Genomic Analysis of Flavobacterium Species Causing Columnaris Disease of Freshwater Fish in Thailand: Insights into Virulence and Resistance Mechanisms.</title>
        <authorList>
            <person name="Nguyen D."/>
            <person name="Chokmangmeepisarn P."/>
            <person name="Khianchaikhan K."/>
            <person name="Morishita M."/>
            <person name="Bunnoy A."/>
            <person name="Rodkhum C."/>
        </authorList>
    </citation>
    <scope>NUCLEOTIDE SEQUENCE [LARGE SCALE GENOMIC DNA]</scope>
    <source>
        <strain evidence="3 6">KCRT2007</strain>
    </source>
</reference>
<dbReference type="EMBL" id="JAZGZR010000003">
    <property type="protein sequence ID" value="MFK7048550.1"/>
    <property type="molecule type" value="Genomic_DNA"/>
</dbReference>
<dbReference type="InterPro" id="IPR001387">
    <property type="entry name" value="Cro/C1-type_HTH"/>
</dbReference>
<dbReference type="EMBL" id="MTCZ01000325">
    <property type="protein sequence ID" value="OWP82630.1"/>
    <property type="molecule type" value="Genomic_DNA"/>
</dbReference>
<reference evidence="4 5" key="1">
    <citation type="journal article" date="2017" name="Infect. Genet. Evol.">
        <title>Comparative genome analysis of fish pathogen Flavobacterium columnare reveals extensive sequence diversity within the species.</title>
        <authorList>
            <person name="Kayansamruaj P."/>
            <person name="Dong H.T."/>
            <person name="Hirono I."/>
            <person name="Kondo H."/>
            <person name="Senapin S."/>
            <person name="Rodkhum C."/>
        </authorList>
    </citation>
    <scope>NUCLEOTIDE SEQUENCE [LARGE SCALE GENOMIC DNA]</scope>
    <source>
        <strain evidence="4 5">1215</strain>
    </source>
</reference>
<keyword evidence="1" id="KW-0238">DNA-binding</keyword>
<dbReference type="GO" id="GO:0003677">
    <property type="term" value="F:DNA binding"/>
    <property type="evidence" value="ECO:0007669"/>
    <property type="project" value="UniProtKB-KW"/>
</dbReference>
<comment type="caution">
    <text evidence="4">The sequence shown here is derived from an EMBL/GenBank/DDBJ whole genome shotgun (WGS) entry which is preliminary data.</text>
</comment>
<dbReference type="SMART" id="SM00530">
    <property type="entry name" value="HTH_XRE"/>
    <property type="match status" value="1"/>
</dbReference>
<evidence type="ECO:0000259" key="2">
    <source>
        <dbReference type="PROSITE" id="PS50943"/>
    </source>
</evidence>
<evidence type="ECO:0000313" key="5">
    <source>
        <dbReference type="Proteomes" id="UP000197768"/>
    </source>
</evidence>
<dbReference type="RefSeq" id="WP_088395109.1">
    <property type="nucleotide sequence ID" value="NZ_CP097869.1"/>
</dbReference>
<sequence>MNVAENLRKIREQRGLQQKQVALEIGIGTTNYNRVENGQREASIEVLDKLANYYNITIDEIVHYDDKKLPPKEITIQDKAIVEQVNLISQLDEKEKNVVYTIVESFISKKRFKDFVQQQLT</sequence>
<gene>
    <name evidence="4" type="ORF">BWK59_14830</name>
    <name evidence="3" type="ORF">V3Q77_01465</name>
</gene>
<dbReference type="AlphaFoldDB" id="A0A246GEV2"/>
<accession>A0A246GEV2</accession>
<evidence type="ECO:0000313" key="6">
    <source>
        <dbReference type="Proteomes" id="UP001621813"/>
    </source>
</evidence>
<proteinExistence type="predicted"/>
<keyword evidence="6" id="KW-1185">Reference proteome</keyword>
<dbReference type="OrthoDB" id="769985at2"/>
<dbReference type="InterPro" id="IPR010982">
    <property type="entry name" value="Lambda_DNA-bd_dom_sf"/>
</dbReference>
<dbReference type="Gene3D" id="1.10.260.40">
    <property type="entry name" value="lambda repressor-like DNA-binding domains"/>
    <property type="match status" value="1"/>
</dbReference>
<dbReference type="Proteomes" id="UP001621813">
    <property type="component" value="Unassembled WGS sequence"/>
</dbReference>
<dbReference type="SUPFAM" id="SSF47413">
    <property type="entry name" value="lambda repressor-like DNA-binding domains"/>
    <property type="match status" value="1"/>
</dbReference>
<evidence type="ECO:0000313" key="4">
    <source>
        <dbReference type="EMBL" id="OWP82630.1"/>
    </source>
</evidence>
<dbReference type="Proteomes" id="UP000197768">
    <property type="component" value="Unassembled WGS sequence"/>
</dbReference>
<feature type="domain" description="HTH cro/C1-type" evidence="2">
    <location>
        <begin position="7"/>
        <end position="61"/>
    </location>
</feature>
<dbReference type="PANTHER" id="PTHR46558">
    <property type="entry name" value="TRACRIPTIONAL REGULATORY PROTEIN-RELATED-RELATED"/>
    <property type="match status" value="1"/>
</dbReference>
<protein>
    <submittedName>
        <fullName evidence="3">Helix-turn-helix transcriptional regulator</fullName>
    </submittedName>
</protein>